<dbReference type="GO" id="GO:0005524">
    <property type="term" value="F:ATP binding"/>
    <property type="evidence" value="ECO:0007669"/>
    <property type="project" value="UniProtKB-KW"/>
</dbReference>
<dbReference type="GO" id="GO:0000155">
    <property type="term" value="F:phosphorelay sensor kinase activity"/>
    <property type="evidence" value="ECO:0007669"/>
    <property type="project" value="InterPro"/>
</dbReference>
<sequence length="485" mass="54188">MKLYHPRSTLTLILYGFGVVSLPLFFALAYAGVYVDRLSEQAQTAVYNAAQAIQGSRSLAEALTGMERTARQYLLLGDQSLFKVYKETHDEFQSIVNHLSILTATAPHRHHIDDIGRQETELFQRVSDENARQQMTQQKTAAIFITLHKLADQISRGSNRQIDHEVQVMQQTATMAQRVLFWLAIALIPLTLISTAIFTVLISRPVRQVDNAIRKLGAGRFGSPIEVSGPQDLHALGERLEWLRRRLIELEGEKTRFLRHVSHELKTPLTTIRESTALLEDEVVGRLNDEQREITQILYASGHRLQILIEDLLDFSRMQAHRPALNLTPVDMSTLVENVLQNHKVAIKAKSLLVTAKLAECRLLGDAGKLRTVVDNLLSNAIKFSPTHGALTIRTLQLENTVVLDVADQGPGITAAERDRVFEAFFQGKRQPEGYVKGSGLGLSIAREYVLAHDGRIDVLDRPSSGARLRVMLPSRANSKLAAVN</sequence>
<comment type="catalytic activity">
    <reaction evidence="1">
        <text>ATP + protein L-histidine = ADP + protein N-phospho-L-histidine.</text>
        <dbReference type="EC" id="2.7.13.3"/>
    </reaction>
</comment>
<evidence type="ECO:0000313" key="14">
    <source>
        <dbReference type="Proteomes" id="UP000003374"/>
    </source>
</evidence>
<feature type="domain" description="HAMP" evidence="12">
    <location>
        <begin position="200"/>
        <end position="252"/>
    </location>
</feature>
<accession>A4BPD5</accession>
<evidence type="ECO:0000256" key="9">
    <source>
        <dbReference type="ARBA" id="ARBA00023012"/>
    </source>
</evidence>
<dbReference type="GO" id="GO:0016020">
    <property type="term" value="C:membrane"/>
    <property type="evidence" value="ECO:0007669"/>
    <property type="project" value="UniProtKB-SubCell"/>
</dbReference>
<name>A4BPD5_9GAMM</name>
<evidence type="ECO:0000256" key="7">
    <source>
        <dbReference type="ARBA" id="ARBA00022777"/>
    </source>
</evidence>
<keyword evidence="7 13" id="KW-0418">Kinase</keyword>
<dbReference type="Pfam" id="PF00512">
    <property type="entry name" value="HisKA"/>
    <property type="match status" value="1"/>
</dbReference>
<keyword evidence="9" id="KW-0902">Two-component regulatory system</keyword>
<reference evidence="13 14" key="1">
    <citation type="submission" date="2006-02" db="EMBL/GenBank/DDBJ databases">
        <authorList>
            <person name="Waterbury J."/>
            <person name="Ferriera S."/>
            <person name="Johnson J."/>
            <person name="Kravitz S."/>
            <person name="Halpern A."/>
            <person name="Remington K."/>
            <person name="Beeson K."/>
            <person name="Tran B."/>
            <person name="Rogers Y.-H."/>
            <person name="Friedman R."/>
            <person name="Venter J.C."/>
        </authorList>
    </citation>
    <scope>NUCLEOTIDE SEQUENCE [LARGE SCALE GENOMIC DNA]</scope>
    <source>
        <strain evidence="13 14">Nb-231</strain>
    </source>
</reference>
<feature type="domain" description="Histidine kinase" evidence="11">
    <location>
        <begin position="260"/>
        <end position="477"/>
    </location>
</feature>
<keyword evidence="10" id="KW-0812">Transmembrane</keyword>
<dbReference type="Pfam" id="PF02518">
    <property type="entry name" value="HATPase_c"/>
    <property type="match status" value="1"/>
</dbReference>
<dbReference type="CDD" id="cd00075">
    <property type="entry name" value="HATPase"/>
    <property type="match status" value="1"/>
</dbReference>
<evidence type="ECO:0000256" key="6">
    <source>
        <dbReference type="ARBA" id="ARBA00022741"/>
    </source>
</evidence>
<dbReference type="Pfam" id="PF00672">
    <property type="entry name" value="HAMP"/>
    <property type="match status" value="1"/>
</dbReference>
<dbReference type="PROSITE" id="PS50885">
    <property type="entry name" value="HAMP"/>
    <property type="match status" value="1"/>
</dbReference>
<dbReference type="AlphaFoldDB" id="A4BPD5"/>
<evidence type="ECO:0000256" key="3">
    <source>
        <dbReference type="ARBA" id="ARBA00012438"/>
    </source>
</evidence>
<dbReference type="RefSeq" id="WP_005002798.1">
    <property type="nucleotide sequence ID" value="NZ_CH672427.1"/>
</dbReference>
<dbReference type="STRING" id="314278.NB231_11889"/>
<dbReference type="InterPro" id="IPR003661">
    <property type="entry name" value="HisK_dim/P_dom"/>
</dbReference>
<dbReference type="Gene3D" id="1.10.287.130">
    <property type="match status" value="1"/>
</dbReference>
<protein>
    <recommendedName>
        <fullName evidence="3">histidine kinase</fullName>
        <ecNumber evidence="3">2.7.13.3</ecNumber>
    </recommendedName>
</protein>
<comment type="subcellular location">
    <subcellularLocation>
        <location evidence="2">Membrane</location>
    </subcellularLocation>
</comment>
<dbReference type="CDD" id="cd00082">
    <property type="entry name" value="HisKA"/>
    <property type="match status" value="1"/>
</dbReference>
<dbReference type="GO" id="GO:0007234">
    <property type="term" value="P:osmosensory signaling via phosphorelay pathway"/>
    <property type="evidence" value="ECO:0007669"/>
    <property type="project" value="TreeGrafter"/>
</dbReference>
<dbReference type="Gene3D" id="3.30.565.10">
    <property type="entry name" value="Histidine kinase-like ATPase, C-terminal domain"/>
    <property type="match status" value="1"/>
</dbReference>
<feature type="transmembrane region" description="Helical" evidence="10">
    <location>
        <begin position="12"/>
        <end position="35"/>
    </location>
</feature>
<evidence type="ECO:0000256" key="1">
    <source>
        <dbReference type="ARBA" id="ARBA00000085"/>
    </source>
</evidence>
<dbReference type="SMART" id="SM00387">
    <property type="entry name" value="HATPase_c"/>
    <property type="match status" value="1"/>
</dbReference>
<dbReference type="SUPFAM" id="SSF55874">
    <property type="entry name" value="ATPase domain of HSP90 chaperone/DNA topoisomerase II/histidine kinase"/>
    <property type="match status" value="1"/>
</dbReference>
<dbReference type="InterPro" id="IPR003594">
    <property type="entry name" value="HATPase_dom"/>
</dbReference>
<organism evidence="13 14">
    <name type="scientific">Nitrococcus mobilis Nb-231</name>
    <dbReference type="NCBI Taxonomy" id="314278"/>
    <lineage>
        <taxon>Bacteria</taxon>
        <taxon>Pseudomonadati</taxon>
        <taxon>Pseudomonadota</taxon>
        <taxon>Gammaproteobacteria</taxon>
        <taxon>Chromatiales</taxon>
        <taxon>Ectothiorhodospiraceae</taxon>
        <taxon>Nitrococcus</taxon>
    </lineage>
</organism>
<evidence type="ECO:0000313" key="13">
    <source>
        <dbReference type="EMBL" id="EAR22436.1"/>
    </source>
</evidence>
<keyword evidence="4" id="KW-0597">Phosphoprotein</keyword>
<dbReference type="PRINTS" id="PR00344">
    <property type="entry name" value="BCTRLSENSOR"/>
</dbReference>
<evidence type="ECO:0000256" key="5">
    <source>
        <dbReference type="ARBA" id="ARBA00022679"/>
    </source>
</evidence>
<gene>
    <name evidence="13" type="ORF">NB231_11889</name>
</gene>
<dbReference type="EC" id="2.7.13.3" evidence="3"/>
<dbReference type="OrthoDB" id="9804645at2"/>
<proteinExistence type="predicted"/>
<dbReference type="PROSITE" id="PS50109">
    <property type="entry name" value="HIS_KIN"/>
    <property type="match status" value="1"/>
</dbReference>
<keyword evidence="6" id="KW-0547">Nucleotide-binding</keyword>
<keyword evidence="14" id="KW-1185">Reference proteome</keyword>
<dbReference type="Gene3D" id="6.10.340.10">
    <property type="match status" value="1"/>
</dbReference>
<dbReference type="SUPFAM" id="SSF47384">
    <property type="entry name" value="Homodimeric domain of signal transducing histidine kinase"/>
    <property type="match status" value="1"/>
</dbReference>
<feature type="transmembrane region" description="Helical" evidence="10">
    <location>
        <begin position="179"/>
        <end position="202"/>
    </location>
</feature>
<evidence type="ECO:0000256" key="8">
    <source>
        <dbReference type="ARBA" id="ARBA00022840"/>
    </source>
</evidence>
<dbReference type="eggNOG" id="COG2205">
    <property type="taxonomic scope" value="Bacteria"/>
</dbReference>
<dbReference type="InterPro" id="IPR050351">
    <property type="entry name" value="BphY/WalK/GraS-like"/>
</dbReference>
<evidence type="ECO:0000259" key="12">
    <source>
        <dbReference type="PROSITE" id="PS50885"/>
    </source>
</evidence>
<dbReference type="Proteomes" id="UP000003374">
    <property type="component" value="Unassembled WGS sequence"/>
</dbReference>
<evidence type="ECO:0000256" key="10">
    <source>
        <dbReference type="SAM" id="Phobius"/>
    </source>
</evidence>
<dbReference type="InterPro" id="IPR004358">
    <property type="entry name" value="Sig_transdc_His_kin-like_C"/>
</dbReference>
<keyword evidence="10" id="KW-1133">Transmembrane helix</keyword>
<keyword evidence="5" id="KW-0808">Transferase</keyword>
<dbReference type="SMART" id="SM00388">
    <property type="entry name" value="HisKA"/>
    <property type="match status" value="1"/>
</dbReference>
<dbReference type="GO" id="GO:0000156">
    <property type="term" value="F:phosphorelay response regulator activity"/>
    <property type="evidence" value="ECO:0007669"/>
    <property type="project" value="TreeGrafter"/>
</dbReference>
<dbReference type="GO" id="GO:0030295">
    <property type="term" value="F:protein kinase activator activity"/>
    <property type="evidence" value="ECO:0007669"/>
    <property type="project" value="TreeGrafter"/>
</dbReference>
<dbReference type="SMART" id="SM00304">
    <property type="entry name" value="HAMP"/>
    <property type="match status" value="1"/>
</dbReference>
<keyword evidence="8" id="KW-0067">ATP-binding</keyword>
<evidence type="ECO:0000259" key="11">
    <source>
        <dbReference type="PROSITE" id="PS50109"/>
    </source>
</evidence>
<dbReference type="InterPro" id="IPR003660">
    <property type="entry name" value="HAMP_dom"/>
</dbReference>
<comment type="caution">
    <text evidence="13">The sequence shown here is derived from an EMBL/GenBank/DDBJ whole genome shotgun (WGS) entry which is preliminary data.</text>
</comment>
<dbReference type="InterPro" id="IPR036890">
    <property type="entry name" value="HATPase_C_sf"/>
</dbReference>
<dbReference type="HOGENOM" id="CLU_000445_89_23_6"/>
<dbReference type="InterPro" id="IPR005467">
    <property type="entry name" value="His_kinase_dom"/>
</dbReference>
<dbReference type="EMBL" id="AAOF01000003">
    <property type="protein sequence ID" value="EAR22436.1"/>
    <property type="molecule type" value="Genomic_DNA"/>
</dbReference>
<evidence type="ECO:0000256" key="2">
    <source>
        <dbReference type="ARBA" id="ARBA00004370"/>
    </source>
</evidence>
<keyword evidence="10" id="KW-0472">Membrane</keyword>
<dbReference type="InterPro" id="IPR036097">
    <property type="entry name" value="HisK_dim/P_sf"/>
</dbReference>
<evidence type="ECO:0000256" key="4">
    <source>
        <dbReference type="ARBA" id="ARBA00022553"/>
    </source>
</evidence>
<dbReference type="PANTHER" id="PTHR42878:SF7">
    <property type="entry name" value="SENSOR HISTIDINE KINASE GLRK"/>
    <property type="match status" value="1"/>
</dbReference>
<dbReference type="PANTHER" id="PTHR42878">
    <property type="entry name" value="TWO-COMPONENT HISTIDINE KINASE"/>
    <property type="match status" value="1"/>
</dbReference>